<reference evidence="1" key="1">
    <citation type="journal article" date="2019" name="bioRxiv">
        <title>The Genome of the Zebra Mussel, Dreissena polymorpha: A Resource for Invasive Species Research.</title>
        <authorList>
            <person name="McCartney M.A."/>
            <person name="Auch B."/>
            <person name="Kono T."/>
            <person name="Mallez S."/>
            <person name="Zhang Y."/>
            <person name="Obille A."/>
            <person name="Becker A."/>
            <person name="Abrahante J.E."/>
            <person name="Garbe J."/>
            <person name="Badalamenti J.P."/>
            <person name="Herman A."/>
            <person name="Mangelson H."/>
            <person name="Liachko I."/>
            <person name="Sullivan S."/>
            <person name="Sone E.D."/>
            <person name="Koren S."/>
            <person name="Silverstein K.A.T."/>
            <person name="Beckman K.B."/>
            <person name="Gohl D.M."/>
        </authorList>
    </citation>
    <scope>NUCLEOTIDE SEQUENCE</scope>
    <source>
        <strain evidence="1">Duluth1</strain>
        <tissue evidence="1">Whole animal</tissue>
    </source>
</reference>
<evidence type="ECO:0000313" key="2">
    <source>
        <dbReference type="Proteomes" id="UP000828390"/>
    </source>
</evidence>
<keyword evidence="2" id="KW-1185">Reference proteome</keyword>
<comment type="caution">
    <text evidence="1">The sequence shown here is derived from an EMBL/GenBank/DDBJ whole genome shotgun (WGS) entry which is preliminary data.</text>
</comment>
<sequence length="52" mass="5413">MQLDSACSPSPDCNPICVRIVSHTATPASACLASSDVDPRSDKLKRALAESP</sequence>
<dbReference type="Proteomes" id="UP000828390">
    <property type="component" value="Unassembled WGS sequence"/>
</dbReference>
<evidence type="ECO:0000313" key="1">
    <source>
        <dbReference type="EMBL" id="KAH3778611.1"/>
    </source>
</evidence>
<organism evidence="1 2">
    <name type="scientific">Dreissena polymorpha</name>
    <name type="common">Zebra mussel</name>
    <name type="synonym">Mytilus polymorpha</name>
    <dbReference type="NCBI Taxonomy" id="45954"/>
    <lineage>
        <taxon>Eukaryota</taxon>
        <taxon>Metazoa</taxon>
        <taxon>Spiralia</taxon>
        <taxon>Lophotrochozoa</taxon>
        <taxon>Mollusca</taxon>
        <taxon>Bivalvia</taxon>
        <taxon>Autobranchia</taxon>
        <taxon>Heteroconchia</taxon>
        <taxon>Euheterodonta</taxon>
        <taxon>Imparidentia</taxon>
        <taxon>Neoheterodontei</taxon>
        <taxon>Myida</taxon>
        <taxon>Dreissenoidea</taxon>
        <taxon>Dreissenidae</taxon>
        <taxon>Dreissena</taxon>
    </lineage>
</organism>
<reference evidence="1" key="2">
    <citation type="submission" date="2020-11" db="EMBL/GenBank/DDBJ databases">
        <authorList>
            <person name="McCartney M.A."/>
            <person name="Auch B."/>
            <person name="Kono T."/>
            <person name="Mallez S."/>
            <person name="Becker A."/>
            <person name="Gohl D.M."/>
            <person name="Silverstein K.A.T."/>
            <person name="Koren S."/>
            <person name="Bechman K.B."/>
            <person name="Herman A."/>
            <person name="Abrahante J.E."/>
            <person name="Garbe J."/>
        </authorList>
    </citation>
    <scope>NUCLEOTIDE SEQUENCE</scope>
    <source>
        <strain evidence="1">Duluth1</strain>
        <tissue evidence="1">Whole animal</tissue>
    </source>
</reference>
<accession>A0A9D4IK53</accession>
<dbReference type="AlphaFoldDB" id="A0A9D4IK53"/>
<name>A0A9D4IK53_DREPO</name>
<dbReference type="EMBL" id="JAIWYP010000009">
    <property type="protein sequence ID" value="KAH3778611.1"/>
    <property type="molecule type" value="Genomic_DNA"/>
</dbReference>
<protein>
    <submittedName>
        <fullName evidence="1">Uncharacterized protein</fullName>
    </submittedName>
</protein>
<proteinExistence type="predicted"/>
<gene>
    <name evidence="1" type="ORF">DPMN_180080</name>
</gene>